<evidence type="ECO:0000313" key="2">
    <source>
        <dbReference type="Proteomes" id="UP000790377"/>
    </source>
</evidence>
<comment type="caution">
    <text evidence="1">The sequence shown here is derived from an EMBL/GenBank/DDBJ whole genome shotgun (WGS) entry which is preliminary data.</text>
</comment>
<proteinExistence type="predicted"/>
<gene>
    <name evidence="1" type="ORF">BJ138DRAFT_1146539</name>
</gene>
<accession>A0ACB8AJ89</accession>
<dbReference type="EMBL" id="MU267634">
    <property type="protein sequence ID" value="KAH7913283.1"/>
    <property type="molecule type" value="Genomic_DNA"/>
</dbReference>
<keyword evidence="2" id="KW-1185">Reference proteome</keyword>
<dbReference type="Proteomes" id="UP000790377">
    <property type="component" value="Unassembled WGS sequence"/>
</dbReference>
<reference evidence="1" key="1">
    <citation type="journal article" date="2021" name="New Phytol.">
        <title>Evolutionary innovations through gain and loss of genes in the ectomycorrhizal Boletales.</title>
        <authorList>
            <person name="Wu G."/>
            <person name="Miyauchi S."/>
            <person name="Morin E."/>
            <person name="Kuo A."/>
            <person name="Drula E."/>
            <person name="Varga T."/>
            <person name="Kohler A."/>
            <person name="Feng B."/>
            <person name="Cao Y."/>
            <person name="Lipzen A."/>
            <person name="Daum C."/>
            <person name="Hundley H."/>
            <person name="Pangilinan J."/>
            <person name="Johnson J."/>
            <person name="Barry K."/>
            <person name="LaButti K."/>
            <person name="Ng V."/>
            <person name="Ahrendt S."/>
            <person name="Min B."/>
            <person name="Choi I.G."/>
            <person name="Park H."/>
            <person name="Plett J.M."/>
            <person name="Magnuson J."/>
            <person name="Spatafora J.W."/>
            <person name="Nagy L.G."/>
            <person name="Henrissat B."/>
            <person name="Grigoriev I.V."/>
            <person name="Yang Z.L."/>
            <person name="Xu J."/>
            <person name="Martin F.M."/>
        </authorList>
    </citation>
    <scope>NUCLEOTIDE SEQUENCE</scope>
    <source>
        <strain evidence="1">ATCC 28755</strain>
    </source>
</reference>
<evidence type="ECO:0000313" key="1">
    <source>
        <dbReference type="EMBL" id="KAH7913283.1"/>
    </source>
</evidence>
<sequence length="276" mass="31410">MSMLSPKMIYGTAWKGARTTSLVVSAFLQGFRAVDTACQPKHYRESLVGDALEILRDKHNIRREQIFVQTKYTPISGQDLSQPVPYNPVDPVPKQILSSFQASLANLRVSYLDSYLLHSPLRTPKQTLEAWRTLIALQDEGKVHQIGLSNVYDVDLLKTLSAERPVQVVQNRWYEGNLWDRDVCKYCRENSIQYQSFWTLSGSPQLLTHPSVLSLSHALDCTPPQVLFKLAQLHNITPLTGTTDELHMQQDLIAERIVFKGEVQSEVKNVTQYIWG</sequence>
<organism evidence="1 2">
    <name type="scientific">Hygrophoropsis aurantiaca</name>
    <dbReference type="NCBI Taxonomy" id="72124"/>
    <lineage>
        <taxon>Eukaryota</taxon>
        <taxon>Fungi</taxon>
        <taxon>Dikarya</taxon>
        <taxon>Basidiomycota</taxon>
        <taxon>Agaricomycotina</taxon>
        <taxon>Agaricomycetes</taxon>
        <taxon>Agaricomycetidae</taxon>
        <taxon>Boletales</taxon>
        <taxon>Coniophorineae</taxon>
        <taxon>Hygrophoropsidaceae</taxon>
        <taxon>Hygrophoropsis</taxon>
    </lineage>
</organism>
<name>A0ACB8AJ89_9AGAM</name>
<protein>
    <submittedName>
        <fullName evidence="1">NADP-dependent oxidoreductase domain-containing protein</fullName>
    </submittedName>
</protein>